<organism evidence="1 2">
    <name type="scientific">Leptospira idonii</name>
    <dbReference type="NCBI Taxonomy" id="1193500"/>
    <lineage>
        <taxon>Bacteria</taxon>
        <taxon>Pseudomonadati</taxon>
        <taxon>Spirochaetota</taxon>
        <taxon>Spirochaetia</taxon>
        <taxon>Leptospirales</taxon>
        <taxon>Leptospiraceae</taxon>
        <taxon>Leptospira</taxon>
    </lineage>
</organism>
<gene>
    <name evidence="1" type="ORF">EHS15_10465</name>
</gene>
<comment type="caution">
    <text evidence="1">The sequence shown here is derived from an EMBL/GenBank/DDBJ whole genome shotgun (WGS) entry which is preliminary data.</text>
</comment>
<dbReference type="Pfam" id="PF14106">
    <property type="entry name" value="DUF4279"/>
    <property type="match status" value="1"/>
</dbReference>
<keyword evidence="2" id="KW-1185">Reference proteome</keyword>
<proteinExistence type="predicted"/>
<accession>A0A4R9M0D8</accession>
<reference evidence="1" key="1">
    <citation type="journal article" date="2019" name="PLoS Negl. Trop. Dis.">
        <title>Revisiting the worldwide diversity of Leptospira species in the environment.</title>
        <authorList>
            <person name="Vincent A.T."/>
            <person name="Schiettekatte O."/>
            <person name="Bourhy P."/>
            <person name="Veyrier F.J."/>
            <person name="Picardeau M."/>
        </authorList>
    </citation>
    <scope>NUCLEOTIDE SEQUENCE [LARGE SCALE GENOMIC DNA]</scope>
    <source>
        <strain evidence="1">201300427</strain>
    </source>
</reference>
<dbReference type="EMBL" id="RQHW01000035">
    <property type="protein sequence ID" value="TGN19117.1"/>
    <property type="molecule type" value="Genomic_DNA"/>
</dbReference>
<name>A0A4R9M0D8_9LEPT</name>
<dbReference type="AlphaFoldDB" id="A0A4R9M0D8"/>
<sequence>METQREPKSWAMLAIFGPKLRPVDISEKLSIDPDYFHDSDTKDIQNNPLTPHWQINSKLSPESSLNDHLWEILKRLAPVRRELKDVASLHEACFYASVEFSSPETKGIRLEKRVMLLLGELGINLEILPWQAEDYGTFS</sequence>
<dbReference type="Proteomes" id="UP000298058">
    <property type="component" value="Unassembled WGS sequence"/>
</dbReference>
<evidence type="ECO:0000313" key="1">
    <source>
        <dbReference type="EMBL" id="TGN19117.1"/>
    </source>
</evidence>
<dbReference type="OrthoDB" id="327329at2"/>
<protein>
    <submittedName>
        <fullName evidence="1">DUF4279 domain-containing protein</fullName>
    </submittedName>
</protein>
<dbReference type="RefSeq" id="WP_135760521.1">
    <property type="nucleotide sequence ID" value="NZ_RQHW01000035.1"/>
</dbReference>
<evidence type="ECO:0000313" key="2">
    <source>
        <dbReference type="Proteomes" id="UP000298058"/>
    </source>
</evidence>
<dbReference type="InterPro" id="IPR025459">
    <property type="entry name" value="DUF4279"/>
</dbReference>